<dbReference type="AlphaFoldDB" id="A0A0M8ZSA5"/>
<organism evidence="1 2">
    <name type="scientific">Melipona quadrifasciata</name>
    <dbReference type="NCBI Taxonomy" id="166423"/>
    <lineage>
        <taxon>Eukaryota</taxon>
        <taxon>Metazoa</taxon>
        <taxon>Ecdysozoa</taxon>
        <taxon>Arthropoda</taxon>
        <taxon>Hexapoda</taxon>
        <taxon>Insecta</taxon>
        <taxon>Pterygota</taxon>
        <taxon>Neoptera</taxon>
        <taxon>Endopterygota</taxon>
        <taxon>Hymenoptera</taxon>
        <taxon>Apocrita</taxon>
        <taxon>Aculeata</taxon>
        <taxon>Apoidea</taxon>
        <taxon>Anthophila</taxon>
        <taxon>Apidae</taxon>
        <taxon>Melipona</taxon>
    </lineage>
</organism>
<accession>A0A0M8ZSA5</accession>
<protein>
    <submittedName>
        <fullName evidence="1">Uncharacterized protein</fullName>
    </submittedName>
</protein>
<evidence type="ECO:0000313" key="1">
    <source>
        <dbReference type="EMBL" id="KOX70120.1"/>
    </source>
</evidence>
<dbReference type="EMBL" id="KQ435876">
    <property type="protein sequence ID" value="KOX70120.1"/>
    <property type="molecule type" value="Genomic_DNA"/>
</dbReference>
<dbReference type="Proteomes" id="UP000053105">
    <property type="component" value="Unassembled WGS sequence"/>
</dbReference>
<keyword evidence="2" id="KW-1185">Reference proteome</keyword>
<proteinExistence type="predicted"/>
<reference evidence="1 2" key="1">
    <citation type="submission" date="2015-07" db="EMBL/GenBank/DDBJ databases">
        <title>The genome of Melipona quadrifasciata.</title>
        <authorList>
            <person name="Pan H."/>
            <person name="Kapheim K."/>
        </authorList>
    </citation>
    <scope>NUCLEOTIDE SEQUENCE [LARGE SCALE GENOMIC DNA]</scope>
    <source>
        <strain evidence="1">0111107301</strain>
        <tissue evidence="1">Whole body</tissue>
    </source>
</reference>
<name>A0A0M8ZSA5_9HYME</name>
<evidence type="ECO:0000313" key="2">
    <source>
        <dbReference type="Proteomes" id="UP000053105"/>
    </source>
</evidence>
<sequence>MFYLINTPPTIFHSVLDILYPCLKNYQMEAKTIEVIFRMTKLARRVKPELAWISWRVDVADDPGNIPIALRLQLVSPAHAATTLQTLTNAISKIDRLTRSVCQADSPGRGWFGTNRLQRVSSNLCANFQVGFDAVAIGNVQDTLVTREISTENPRPFQVYSPENPINLRFISEIEKILKLCNVKPKFFGLSMCNDTNQHSIREKEKSRIPLHLTFHVSKMPASSNCCSSRGGSPENQASSGATLMQRKLAIDMNKLHNRLKVENDLVSHT</sequence>
<gene>
    <name evidence="1" type="ORF">WN51_04860</name>
</gene>